<dbReference type="GO" id="GO:0000801">
    <property type="term" value="C:central element"/>
    <property type="evidence" value="ECO:0007669"/>
    <property type="project" value="InterPro"/>
</dbReference>
<organism evidence="2 3">
    <name type="scientific">Octodon degus</name>
    <name type="common">Degu</name>
    <name type="synonym">Sciurus degus</name>
    <dbReference type="NCBI Taxonomy" id="10160"/>
    <lineage>
        <taxon>Eukaryota</taxon>
        <taxon>Metazoa</taxon>
        <taxon>Chordata</taxon>
        <taxon>Craniata</taxon>
        <taxon>Vertebrata</taxon>
        <taxon>Euteleostomi</taxon>
        <taxon>Mammalia</taxon>
        <taxon>Eutheria</taxon>
        <taxon>Euarchontoglires</taxon>
        <taxon>Glires</taxon>
        <taxon>Rodentia</taxon>
        <taxon>Hystricomorpha</taxon>
        <taxon>Octodontidae</taxon>
        <taxon>Octodon</taxon>
    </lineage>
</organism>
<feature type="region of interest" description="Disordered" evidence="1">
    <location>
        <begin position="1"/>
        <end position="57"/>
    </location>
</feature>
<dbReference type="PANTHER" id="PTHR28398">
    <property type="entry name" value="SYNAPTONEMAL COMPLEX CENTRAL ELEMENT PROTEIN 2"/>
    <property type="match status" value="1"/>
</dbReference>
<evidence type="ECO:0000256" key="1">
    <source>
        <dbReference type="SAM" id="MobiDB-lite"/>
    </source>
</evidence>
<dbReference type="InterPro" id="IPR034609">
    <property type="entry name" value="Syce2"/>
</dbReference>
<reference evidence="3" key="1">
    <citation type="submission" date="2025-08" db="UniProtKB">
        <authorList>
            <consortium name="RefSeq"/>
        </authorList>
    </citation>
    <scope>IDENTIFICATION</scope>
</reference>
<evidence type="ECO:0000313" key="3">
    <source>
        <dbReference type="RefSeq" id="XP_023575955.1"/>
    </source>
</evidence>
<gene>
    <name evidence="3" type="primary">Syce2</name>
</gene>
<dbReference type="AlphaFoldDB" id="A0A6P6EUF1"/>
<dbReference type="GeneID" id="101582726"/>
<feature type="compositionally biased region" description="Low complexity" evidence="1">
    <location>
        <begin position="46"/>
        <end position="57"/>
    </location>
</feature>
<proteinExistence type="predicted"/>
<dbReference type="OrthoDB" id="6142414at2759"/>
<protein>
    <submittedName>
        <fullName evidence="3">Synaptonemal complex central element protein 2 isoform X1</fullName>
    </submittedName>
</protein>
<dbReference type="FunCoup" id="A0A6P6EUF1">
    <property type="interactions" value="1298"/>
</dbReference>
<evidence type="ECO:0000313" key="2">
    <source>
        <dbReference type="Proteomes" id="UP000515203"/>
    </source>
</evidence>
<name>A0A6P6EUF1_OCTDE</name>
<accession>A0A6P6EUF1</accession>
<dbReference type="CTD" id="256126"/>
<feature type="compositionally biased region" description="Basic and acidic residues" evidence="1">
    <location>
        <begin position="23"/>
        <end position="37"/>
    </location>
</feature>
<dbReference type="InParanoid" id="A0A6P6EUF1"/>
<dbReference type="GO" id="GO:0007130">
    <property type="term" value="P:synaptonemal complex assembly"/>
    <property type="evidence" value="ECO:0007669"/>
    <property type="project" value="InterPro"/>
</dbReference>
<dbReference type="Proteomes" id="UP000515203">
    <property type="component" value="Unplaced"/>
</dbReference>
<dbReference type="PANTHER" id="PTHR28398:SF1">
    <property type="entry name" value="SYNAPTONEMAL COMPLEX CENTRAL ELEMENT PROTEIN 2"/>
    <property type="match status" value="1"/>
</dbReference>
<keyword evidence="2" id="KW-1185">Reference proteome</keyword>
<dbReference type="RefSeq" id="XP_023575955.1">
    <property type="nucleotide sequence ID" value="XM_023720187.1"/>
</dbReference>
<sequence length="221" mass="25178">MERLEADLPCAELSDQAAPALAQEEKQPVSEDSRTTEESGGGPARSQISSPCISTSSASHQLPVLEGKGGLYFSSLDSSINILKKRAQDLIENINENRQKDHALMTNFRDSLKIKVSDMTEKLEDRMYQVYSQHSKIIQERMQEFTLKMTKIGHLETELKEACHTVETVYKDLCLQPEEELPRPFFKVPSNMQPNTARSDRQVLYFFLSCIPPWNRELKAQ</sequence>